<dbReference type="AlphaFoldDB" id="A0A2W7TW20"/>
<dbReference type="OrthoDB" id="1362529at2"/>
<protein>
    <submittedName>
        <fullName evidence="1">Uncharacterized protein</fullName>
    </submittedName>
</protein>
<accession>A0A2W7TW20</accession>
<evidence type="ECO:0000313" key="2">
    <source>
        <dbReference type="Proteomes" id="UP000249177"/>
    </source>
</evidence>
<dbReference type="Proteomes" id="UP000249177">
    <property type="component" value="Unassembled WGS sequence"/>
</dbReference>
<gene>
    <name evidence="1" type="ORF">DOS84_06440</name>
</gene>
<sequence>MKGLISKVILIVTFFISAVSFAQGINRTSLLNELNKTYGIALSDDEKTYFGNANSTLVLELFGLDEKNLSKENRNKEIDKLFDKRDKTLTSSLGINKYSDIKARTDDKIVEIIKKVKQSKMVP</sequence>
<organism evidence="1 2">
    <name type="scientific">Flavobacterium aquariorum</name>
    <dbReference type="NCBI Taxonomy" id="2217670"/>
    <lineage>
        <taxon>Bacteria</taxon>
        <taxon>Pseudomonadati</taxon>
        <taxon>Bacteroidota</taxon>
        <taxon>Flavobacteriia</taxon>
        <taxon>Flavobacteriales</taxon>
        <taxon>Flavobacteriaceae</taxon>
        <taxon>Flavobacterium</taxon>
    </lineage>
</organism>
<dbReference type="EMBL" id="QKXH01000003">
    <property type="protein sequence ID" value="PZX94258.1"/>
    <property type="molecule type" value="Genomic_DNA"/>
</dbReference>
<reference evidence="1 2" key="1">
    <citation type="submission" date="2018-06" db="EMBL/GenBank/DDBJ databases">
        <title>Flavobacterium sp IMCC34762, genome.</title>
        <authorList>
            <person name="Joung Y."/>
            <person name="Cho J."/>
            <person name="Song J."/>
        </authorList>
    </citation>
    <scope>NUCLEOTIDE SEQUENCE [LARGE SCALE GENOMIC DNA]</scope>
    <source>
        <strain evidence="1 2">IMCC34762</strain>
    </source>
</reference>
<evidence type="ECO:0000313" key="1">
    <source>
        <dbReference type="EMBL" id="PZX94258.1"/>
    </source>
</evidence>
<proteinExistence type="predicted"/>
<comment type="caution">
    <text evidence="1">The sequence shown here is derived from an EMBL/GenBank/DDBJ whole genome shotgun (WGS) entry which is preliminary data.</text>
</comment>
<name>A0A2W7TW20_9FLAO</name>
<keyword evidence="2" id="KW-1185">Reference proteome</keyword>
<dbReference type="RefSeq" id="WP_111409293.1">
    <property type="nucleotide sequence ID" value="NZ_QKXH01000003.1"/>
</dbReference>